<name>A0A7J7L016_9MAGN</name>
<sequence length="288" mass="32392">MIKQKSTDLQHLSKNLRCQTTPLSQQNFATQLLPLLAKYYKLFYSNNASRSHGVERFAVTLAGLGHSLPVIAVADFGTRVLISNYWVLGSADVWTDLGDVWTDLGTAVEDGWPGTEVESVPGIQVQHDIPPASVAQDQPGVPPDPVVPGISPAMKQFIEGFVAYLQQAKHSRDRECSYLEQLHKYKHPTFSGSTVPSEAEAWFKSIGKTLNAMKCPKDQRVTLATYLLQGKANHWWDTAKRTIVETPALWASFQDRSFEQYFPQSYRHTCISEFYMLEQGDMSVSRYD</sequence>
<dbReference type="Proteomes" id="UP000541444">
    <property type="component" value="Unassembled WGS sequence"/>
</dbReference>
<gene>
    <name evidence="2" type="ORF">GIB67_006794</name>
</gene>
<dbReference type="AlphaFoldDB" id="A0A7J7L016"/>
<dbReference type="EMBL" id="JACGCM010002768">
    <property type="protein sequence ID" value="KAF6135902.1"/>
    <property type="molecule type" value="Genomic_DNA"/>
</dbReference>
<reference evidence="2 3" key="1">
    <citation type="journal article" date="2020" name="IScience">
        <title>Genome Sequencing of the Endangered Kingdonia uniflora (Circaeasteraceae, Ranunculales) Reveals Potential Mechanisms of Evolutionary Specialization.</title>
        <authorList>
            <person name="Sun Y."/>
            <person name="Deng T."/>
            <person name="Zhang A."/>
            <person name="Moore M.J."/>
            <person name="Landis J.B."/>
            <person name="Lin N."/>
            <person name="Zhang H."/>
            <person name="Zhang X."/>
            <person name="Huang J."/>
            <person name="Zhang X."/>
            <person name="Sun H."/>
            <person name="Wang H."/>
        </authorList>
    </citation>
    <scope>NUCLEOTIDE SEQUENCE [LARGE SCALE GENOMIC DNA]</scope>
    <source>
        <strain evidence="2">TB1705</strain>
        <tissue evidence="2">Leaf</tissue>
    </source>
</reference>
<keyword evidence="3" id="KW-1185">Reference proteome</keyword>
<dbReference type="OrthoDB" id="1936908at2759"/>
<dbReference type="InterPro" id="IPR005162">
    <property type="entry name" value="Retrotrans_gag_dom"/>
</dbReference>
<accession>A0A7J7L016</accession>
<evidence type="ECO:0000259" key="1">
    <source>
        <dbReference type="Pfam" id="PF03732"/>
    </source>
</evidence>
<feature type="domain" description="Retrotransposon gag" evidence="1">
    <location>
        <begin position="223"/>
        <end position="287"/>
    </location>
</feature>
<comment type="caution">
    <text evidence="2">The sequence shown here is derived from an EMBL/GenBank/DDBJ whole genome shotgun (WGS) entry which is preliminary data.</text>
</comment>
<evidence type="ECO:0000313" key="3">
    <source>
        <dbReference type="Proteomes" id="UP000541444"/>
    </source>
</evidence>
<protein>
    <recommendedName>
        <fullName evidence="1">Retrotransposon gag domain-containing protein</fullName>
    </recommendedName>
</protein>
<proteinExistence type="predicted"/>
<evidence type="ECO:0000313" key="2">
    <source>
        <dbReference type="EMBL" id="KAF6135902.1"/>
    </source>
</evidence>
<dbReference type="Pfam" id="PF03732">
    <property type="entry name" value="Retrotrans_gag"/>
    <property type="match status" value="1"/>
</dbReference>
<organism evidence="2 3">
    <name type="scientific">Kingdonia uniflora</name>
    <dbReference type="NCBI Taxonomy" id="39325"/>
    <lineage>
        <taxon>Eukaryota</taxon>
        <taxon>Viridiplantae</taxon>
        <taxon>Streptophyta</taxon>
        <taxon>Embryophyta</taxon>
        <taxon>Tracheophyta</taxon>
        <taxon>Spermatophyta</taxon>
        <taxon>Magnoliopsida</taxon>
        <taxon>Ranunculales</taxon>
        <taxon>Circaeasteraceae</taxon>
        <taxon>Kingdonia</taxon>
    </lineage>
</organism>